<dbReference type="EMBL" id="BMUW01000023">
    <property type="protein sequence ID" value="GGZ81224.1"/>
    <property type="molecule type" value="Genomic_DNA"/>
</dbReference>
<name>A0ABQ3CDS2_9ACTN</name>
<dbReference type="InterPro" id="IPR011991">
    <property type="entry name" value="ArsR-like_HTH"/>
</dbReference>
<evidence type="ECO:0000256" key="1">
    <source>
        <dbReference type="SAM" id="MobiDB-lite"/>
    </source>
</evidence>
<organism evidence="2 3">
    <name type="scientific">Streptomyces rubiginosohelvolus</name>
    <dbReference type="NCBI Taxonomy" id="67362"/>
    <lineage>
        <taxon>Bacteria</taxon>
        <taxon>Bacillati</taxon>
        <taxon>Actinomycetota</taxon>
        <taxon>Actinomycetes</taxon>
        <taxon>Kitasatosporales</taxon>
        <taxon>Streptomycetaceae</taxon>
        <taxon>Streptomyces</taxon>
    </lineage>
</organism>
<dbReference type="Proteomes" id="UP000624183">
    <property type="component" value="Unassembled WGS sequence"/>
</dbReference>
<protein>
    <submittedName>
        <fullName evidence="2">Uncharacterized protein</fullName>
    </submittedName>
</protein>
<dbReference type="Gene3D" id="3.40.50.300">
    <property type="entry name" value="P-loop containing nucleotide triphosphate hydrolases"/>
    <property type="match status" value="1"/>
</dbReference>
<evidence type="ECO:0000313" key="3">
    <source>
        <dbReference type="Proteomes" id="UP000624183"/>
    </source>
</evidence>
<dbReference type="InterPro" id="IPR027417">
    <property type="entry name" value="P-loop_NTPase"/>
</dbReference>
<keyword evidence="3" id="KW-1185">Reference proteome</keyword>
<evidence type="ECO:0000313" key="2">
    <source>
        <dbReference type="EMBL" id="GGZ81224.1"/>
    </source>
</evidence>
<feature type="region of interest" description="Disordered" evidence="1">
    <location>
        <begin position="656"/>
        <end position="693"/>
    </location>
</feature>
<accession>A0ABQ3CDS2</accession>
<sequence>MNTTDQAAPAVDTTKRVPTHVIYRRVLAERTSYALTAAGMAVGPQLDDSAWSYLASGGIGLGTLAWLYAKTKNTEGQGLSAIVRAQRAIPFLTAAGTYVANLITPGFNWWEIVDAAAWAGLMGWMAPLTRSAGLVLELTEHQAPTGIARELTYTEFLAAKWAQATGDGTRLVSIAPYRADRPDFEAVVVAQAGKAVPTFTEVQLAAAFDFPVGTVRMRPVQGSGPGRMRLVARPTSEDTEAVAEGIRGLWETAVSAPGKAAPGVDLIDHRTEKDRIVLLVASPPGKTIHLPHTAICSAFGIDDPSRLVIETDGIRQGVVSIYKTNPLMKVRKATVDDLTMDSKGRITIGVCHDGKPARMRLWDPGQGALRGITAGVTGAGKSVLQNLILAGEKRSGVVSWVGDVQGGMSLPEAEGRVDWFAKGPVETLLMLTAAHAVMKYRERISNEMGRGDFALGRPWPLINITLDEINRLLSHPDEAMRKATAYLIADIQKTGRKVGIGIRLAVQSLHLKDLGDDDAIRQQGKVGALFLMRTASSSTKEMGLDGIAPAGFQMENIPARIYENGQIEALFSGQDDEDGESTAGMAYMFLDGRAKFMRTFFAEKVDGVYPDLIALYGEEPANGLTPGEAAAAQAKVGLYDLRHTNPYADCDTLAQAFSDAPGSTPAASTPAPATGTDGDGEGDGGEAAAAPVPFGGPFADIPFGLDNDPGEEPGLQDQILELLADGPKPLKDLRAALPDFQPSSVSNACSQLKAKGLATTRKRGVWQLTDN</sequence>
<proteinExistence type="predicted"/>
<comment type="caution">
    <text evidence="2">The sequence shown here is derived from an EMBL/GenBank/DDBJ whole genome shotgun (WGS) entry which is preliminary data.</text>
</comment>
<dbReference type="CDD" id="cd00090">
    <property type="entry name" value="HTH_ARSR"/>
    <property type="match status" value="1"/>
</dbReference>
<feature type="compositionally biased region" description="Low complexity" evidence="1">
    <location>
        <begin position="658"/>
        <end position="676"/>
    </location>
</feature>
<gene>
    <name evidence="2" type="ORF">GCM10010328_64730</name>
</gene>
<reference evidence="3" key="1">
    <citation type="journal article" date="2019" name="Int. J. Syst. Evol. Microbiol.">
        <title>The Global Catalogue of Microorganisms (GCM) 10K type strain sequencing project: providing services to taxonomists for standard genome sequencing and annotation.</title>
        <authorList>
            <consortium name="The Broad Institute Genomics Platform"/>
            <consortium name="The Broad Institute Genome Sequencing Center for Infectious Disease"/>
            <person name="Wu L."/>
            <person name="Ma J."/>
        </authorList>
    </citation>
    <scope>NUCLEOTIDE SEQUENCE [LARGE SCALE GENOMIC DNA]</scope>
    <source>
        <strain evidence="3">JCM 4602</strain>
    </source>
</reference>
<dbReference type="SUPFAM" id="SSF52540">
    <property type="entry name" value="P-loop containing nucleoside triphosphate hydrolases"/>
    <property type="match status" value="1"/>
</dbReference>